<accession>A0A1A9UI16</accession>
<organism evidence="2 3">
    <name type="scientific">Glossina austeni</name>
    <name type="common">Savannah tsetse fly</name>
    <dbReference type="NCBI Taxonomy" id="7395"/>
    <lineage>
        <taxon>Eukaryota</taxon>
        <taxon>Metazoa</taxon>
        <taxon>Ecdysozoa</taxon>
        <taxon>Arthropoda</taxon>
        <taxon>Hexapoda</taxon>
        <taxon>Insecta</taxon>
        <taxon>Pterygota</taxon>
        <taxon>Neoptera</taxon>
        <taxon>Endopterygota</taxon>
        <taxon>Diptera</taxon>
        <taxon>Brachycera</taxon>
        <taxon>Muscomorpha</taxon>
        <taxon>Hippoboscoidea</taxon>
        <taxon>Glossinidae</taxon>
        <taxon>Glossina</taxon>
    </lineage>
</organism>
<evidence type="ECO:0000313" key="2">
    <source>
        <dbReference type="EnsemblMetazoa" id="GAUT005496-PA"/>
    </source>
</evidence>
<evidence type="ECO:0000256" key="1">
    <source>
        <dbReference type="SAM" id="SignalP"/>
    </source>
</evidence>
<keyword evidence="1" id="KW-0732">Signal</keyword>
<evidence type="ECO:0000313" key="3">
    <source>
        <dbReference type="Proteomes" id="UP000078200"/>
    </source>
</evidence>
<proteinExistence type="predicted"/>
<dbReference type="EnsemblMetazoa" id="GAUT005496-RA">
    <property type="protein sequence ID" value="GAUT005496-PA"/>
    <property type="gene ID" value="GAUT005496"/>
</dbReference>
<dbReference type="VEuPathDB" id="VectorBase:GAUT005496"/>
<dbReference type="AlphaFoldDB" id="A0A1A9UI16"/>
<dbReference type="Proteomes" id="UP000078200">
    <property type="component" value="Unassembled WGS sequence"/>
</dbReference>
<protein>
    <submittedName>
        <fullName evidence="2">Uncharacterized protein</fullName>
    </submittedName>
</protein>
<name>A0A1A9UI16_GLOAU</name>
<feature type="chain" id="PRO_5008398535" evidence="1">
    <location>
        <begin position="28"/>
        <end position="101"/>
    </location>
</feature>
<sequence length="101" mass="11251">MNTLLISSVIFSILVRIPLKILTHCEGFCPFPGTWSSTPPSGMKNLIIEIANYEFYKEAGRELWEMAFKPASSMGSIKNLRITVTYPLAVAALAIFQGRKI</sequence>
<keyword evidence="3" id="KW-1185">Reference proteome</keyword>
<reference evidence="2" key="1">
    <citation type="submission" date="2020-05" db="UniProtKB">
        <authorList>
            <consortium name="EnsemblMetazoa"/>
        </authorList>
    </citation>
    <scope>IDENTIFICATION</scope>
    <source>
        <strain evidence="2">TTRI</strain>
    </source>
</reference>
<feature type="signal peptide" evidence="1">
    <location>
        <begin position="1"/>
        <end position="27"/>
    </location>
</feature>